<sequence length="154" mass="17057">MRANFTLKSVETAATPGSTLLNLSDPAIRLRLTPAAIEGMIRLAALWRLNTEEICLLLGDMSERSWFRLKKGETGSPERPFILSQDMLTRISVLIGVFKGLRLLFSEKLADEWIKLPNRGPLFGGRPPLEIAIERGIPGLLDIRAHVDALRGGL</sequence>
<gene>
    <name evidence="2" type="ORF">NFI95_09595</name>
</gene>
<dbReference type="EMBL" id="JAMSKV010000007">
    <property type="protein sequence ID" value="MCQ8278705.1"/>
    <property type="molecule type" value="Genomic_DNA"/>
</dbReference>
<evidence type="ECO:0000259" key="1">
    <source>
        <dbReference type="Pfam" id="PF09722"/>
    </source>
</evidence>
<keyword evidence="3" id="KW-1185">Reference proteome</keyword>
<dbReference type="Proteomes" id="UP001524587">
    <property type="component" value="Unassembled WGS sequence"/>
</dbReference>
<evidence type="ECO:0000313" key="3">
    <source>
        <dbReference type="Proteomes" id="UP001524587"/>
    </source>
</evidence>
<dbReference type="InterPro" id="IPR024467">
    <property type="entry name" value="Xre/MbcA/ParS-like_toxin-bd"/>
</dbReference>
<comment type="caution">
    <text evidence="2">The sequence shown here is derived from an EMBL/GenBank/DDBJ whole genome shotgun (WGS) entry which is preliminary data.</text>
</comment>
<protein>
    <submittedName>
        <fullName evidence="2">MbcA/ParS/Xre antitoxin family protein</fullName>
    </submittedName>
</protein>
<organism evidence="2 3">
    <name type="scientific">Endosaccharibacter trunci</name>
    <dbReference type="NCBI Taxonomy" id="2812733"/>
    <lineage>
        <taxon>Bacteria</taxon>
        <taxon>Pseudomonadati</taxon>
        <taxon>Pseudomonadota</taxon>
        <taxon>Alphaproteobacteria</taxon>
        <taxon>Acetobacterales</taxon>
        <taxon>Acetobacteraceae</taxon>
        <taxon>Endosaccharibacter</taxon>
    </lineage>
</organism>
<accession>A0ABT1W763</accession>
<dbReference type="Pfam" id="PF09722">
    <property type="entry name" value="Xre_MbcA_ParS_C"/>
    <property type="match status" value="1"/>
</dbReference>
<reference evidence="2 3" key="1">
    <citation type="submission" date="2022-06" db="EMBL/GenBank/DDBJ databases">
        <title>Endosaccharibacter gen. nov., sp. nov., endophytic bacteria isolated from sugarcane.</title>
        <authorList>
            <person name="Pitiwittayakul N."/>
            <person name="Yukphan P."/>
            <person name="Charoenyingcharoen P."/>
            <person name="Tanasupawat S."/>
        </authorList>
    </citation>
    <scope>NUCLEOTIDE SEQUENCE [LARGE SCALE GENOMIC DNA]</scope>
    <source>
        <strain evidence="2 3">KSS8</strain>
    </source>
</reference>
<proteinExistence type="predicted"/>
<feature type="domain" description="Antitoxin Xre/MbcA/ParS-like toxin-binding" evidence="1">
    <location>
        <begin position="105"/>
        <end position="153"/>
    </location>
</feature>
<evidence type="ECO:0000313" key="2">
    <source>
        <dbReference type="EMBL" id="MCQ8278705.1"/>
    </source>
</evidence>
<name>A0ABT1W763_9PROT</name>
<dbReference type="RefSeq" id="WP_422864183.1">
    <property type="nucleotide sequence ID" value="NZ_JAMSKV010000007.1"/>
</dbReference>